<feature type="binding site" evidence="2">
    <location>
        <position position="74"/>
    </location>
    <ligand>
        <name>Fe cation</name>
        <dbReference type="ChEBI" id="CHEBI:24875"/>
    </ligand>
</feature>
<comment type="caution">
    <text evidence="6">The sequence shown here is derived from an EMBL/GenBank/DDBJ whole genome shotgun (WGS) entry which is preliminary data.</text>
</comment>
<dbReference type="CDD" id="cd02909">
    <property type="entry name" value="cupin_pirin_N"/>
    <property type="match status" value="1"/>
</dbReference>
<dbReference type="EMBL" id="CAICTM010000055">
    <property type="protein sequence ID" value="CAB9499224.1"/>
    <property type="molecule type" value="Genomic_DNA"/>
</dbReference>
<feature type="domain" description="Pirin C-terminal" evidence="5">
    <location>
        <begin position="216"/>
        <end position="326"/>
    </location>
</feature>
<organism evidence="6 7">
    <name type="scientific">Seminavis robusta</name>
    <dbReference type="NCBI Taxonomy" id="568900"/>
    <lineage>
        <taxon>Eukaryota</taxon>
        <taxon>Sar</taxon>
        <taxon>Stramenopiles</taxon>
        <taxon>Ochrophyta</taxon>
        <taxon>Bacillariophyta</taxon>
        <taxon>Bacillariophyceae</taxon>
        <taxon>Bacillariophycidae</taxon>
        <taxon>Naviculales</taxon>
        <taxon>Naviculaceae</taxon>
        <taxon>Seminavis</taxon>
    </lineage>
</organism>
<evidence type="ECO:0000259" key="5">
    <source>
        <dbReference type="Pfam" id="PF05726"/>
    </source>
</evidence>
<evidence type="ECO:0000256" key="1">
    <source>
        <dbReference type="ARBA" id="ARBA00008416"/>
    </source>
</evidence>
<dbReference type="PANTHER" id="PTHR13903">
    <property type="entry name" value="PIRIN-RELATED"/>
    <property type="match status" value="1"/>
</dbReference>
<sequence length="367" mass="40773">MKAASAVLNTMALPSAGPFRTLDPFLFCVYHKDAYPPAHDETMEAPQPGNGMDFNPSAPYRMYHGDMVPGFPSHPHRGFETITATIDGLIDHSDSLGNGGRYGEGDLQWMTAGKGIVHAEMFPLIFKEKPNPTRFFQIWINLPARSKMVEPSFAMFWNNDVPKWKSPDEKAAVTVFYGDYFLEASSEEEENKRVMNPNQPPQDSWATDHDNDVAILHVTIQPGGTIEIPKAHESDSKTVNRVLYCIEGLKEQPVINEVPINDGMITVDASSALDISLSSSASQACELLLLQGKPIDEPVAQHGPFVMNSRSEIEQAFMDYSKTKFGGWPWPRDDMVFPREKGRFALLYGEETTPADADTGVCEEPKS</sequence>
<dbReference type="Pfam" id="PF02678">
    <property type="entry name" value="Pirin"/>
    <property type="match status" value="1"/>
</dbReference>
<reference evidence="6" key="1">
    <citation type="submission" date="2020-06" db="EMBL/GenBank/DDBJ databases">
        <authorList>
            <consortium name="Plant Systems Biology data submission"/>
        </authorList>
    </citation>
    <scope>NUCLEOTIDE SEQUENCE</scope>
    <source>
        <strain evidence="6">D6</strain>
    </source>
</reference>
<feature type="binding site" evidence="2">
    <location>
        <position position="120"/>
    </location>
    <ligand>
        <name>Fe cation</name>
        <dbReference type="ChEBI" id="CHEBI:24875"/>
    </ligand>
</feature>
<dbReference type="SUPFAM" id="SSF51182">
    <property type="entry name" value="RmlC-like cupins"/>
    <property type="match status" value="1"/>
</dbReference>
<proteinExistence type="inferred from homology"/>
<protein>
    <submittedName>
        <fullName evidence="6">Pirin-like protein</fullName>
    </submittedName>
</protein>
<feature type="domain" description="Pirin N-terminal" evidence="4">
    <location>
        <begin position="61"/>
        <end position="140"/>
    </location>
</feature>
<name>A0A9N8DAR1_9STRA</name>
<feature type="binding site" evidence="2">
    <location>
        <position position="118"/>
    </location>
    <ligand>
        <name>Fe cation</name>
        <dbReference type="ChEBI" id="CHEBI:24875"/>
    </ligand>
</feature>
<comment type="cofactor">
    <cofactor evidence="2">
        <name>Fe cation</name>
        <dbReference type="ChEBI" id="CHEBI:24875"/>
    </cofactor>
    <text evidence="2">Binds 1 Fe cation per subunit.</text>
</comment>
<evidence type="ECO:0000313" key="7">
    <source>
        <dbReference type="Proteomes" id="UP001153069"/>
    </source>
</evidence>
<dbReference type="OrthoDB" id="198735at2759"/>
<dbReference type="PANTHER" id="PTHR13903:SF8">
    <property type="entry name" value="PIRIN"/>
    <property type="match status" value="1"/>
</dbReference>
<dbReference type="Pfam" id="PF05726">
    <property type="entry name" value="Pirin_C"/>
    <property type="match status" value="1"/>
</dbReference>
<gene>
    <name evidence="6" type="ORF">SEMRO_56_G032800.1</name>
</gene>
<comment type="similarity">
    <text evidence="1 3">Belongs to the pirin family.</text>
</comment>
<dbReference type="InterPro" id="IPR012093">
    <property type="entry name" value="Pirin"/>
</dbReference>
<accession>A0A9N8DAR1</accession>
<keyword evidence="2" id="KW-0479">Metal-binding</keyword>
<feature type="binding site" evidence="2">
    <location>
        <position position="76"/>
    </location>
    <ligand>
        <name>Fe cation</name>
        <dbReference type="ChEBI" id="CHEBI:24875"/>
    </ligand>
</feature>
<dbReference type="InterPro" id="IPR014710">
    <property type="entry name" value="RmlC-like_jellyroll"/>
</dbReference>
<dbReference type="InterPro" id="IPR003829">
    <property type="entry name" value="Pirin_N_dom"/>
</dbReference>
<keyword evidence="2" id="KW-0408">Iron</keyword>
<dbReference type="InterPro" id="IPR008778">
    <property type="entry name" value="Pirin_C_dom"/>
</dbReference>
<dbReference type="InterPro" id="IPR011051">
    <property type="entry name" value="RmlC_Cupin_sf"/>
</dbReference>
<evidence type="ECO:0000256" key="2">
    <source>
        <dbReference type="PIRSR" id="PIRSR006232-1"/>
    </source>
</evidence>
<keyword evidence="7" id="KW-1185">Reference proteome</keyword>
<dbReference type="GO" id="GO:0046872">
    <property type="term" value="F:metal ion binding"/>
    <property type="evidence" value="ECO:0007669"/>
    <property type="project" value="UniProtKB-KW"/>
</dbReference>
<evidence type="ECO:0000259" key="4">
    <source>
        <dbReference type="Pfam" id="PF02678"/>
    </source>
</evidence>
<dbReference type="Gene3D" id="2.60.120.10">
    <property type="entry name" value="Jelly Rolls"/>
    <property type="match status" value="2"/>
</dbReference>
<evidence type="ECO:0000313" key="6">
    <source>
        <dbReference type="EMBL" id="CAB9499224.1"/>
    </source>
</evidence>
<evidence type="ECO:0000256" key="3">
    <source>
        <dbReference type="RuleBase" id="RU003457"/>
    </source>
</evidence>
<dbReference type="AlphaFoldDB" id="A0A9N8DAR1"/>
<dbReference type="Proteomes" id="UP001153069">
    <property type="component" value="Unassembled WGS sequence"/>
</dbReference>